<keyword evidence="6 14" id="KW-0132">Cell division</keyword>
<protein>
    <recommendedName>
        <fullName evidence="3 14">UDP-N-acetylmuramate--L-alanine ligase</fullName>
        <ecNumber evidence="3 14">6.3.2.8</ecNumber>
    </recommendedName>
    <alternativeName>
        <fullName evidence="14">UDP-N-acetylmuramoyl-L-alanine synthetase</fullName>
    </alternativeName>
</protein>
<dbReference type="NCBIfam" id="TIGR01082">
    <property type="entry name" value="murC"/>
    <property type="match status" value="1"/>
</dbReference>
<dbReference type="SUPFAM" id="SSF53623">
    <property type="entry name" value="MurD-like peptide ligases, catalytic domain"/>
    <property type="match status" value="1"/>
</dbReference>
<evidence type="ECO:0000256" key="7">
    <source>
        <dbReference type="ARBA" id="ARBA00022741"/>
    </source>
</evidence>
<dbReference type="Proteomes" id="UP000315782">
    <property type="component" value="Unassembled WGS sequence"/>
</dbReference>
<evidence type="ECO:0000256" key="1">
    <source>
        <dbReference type="ARBA" id="ARBA00004496"/>
    </source>
</evidence>
<evidence type="ECO:0000256" key="2">
    <source>
        <dbReference type="ARBA" id="ARBA00004752"/>
    </source>
</evidence>
<evidence type="ECO:0000256" key="8">
    <source>
        <dbReference type="ARBA" id="ARBA00022840"/>
    </source>
</evidence>
<dbReference type="GO" id="GO:0008360">
    <property type="term" value="P:regulation of cell shape"/>
    <property type="evidence" value="ECO:0007669"/>
    <property type="project" value="UniProtKB-KW"/>
</dbReference>
<reference evidence="18 19" key="1">
    <citation type="submission" date="2019-02" db="EMBL/GenBank/DDBJ databases">
        <title>Prokaryotic population dynamics and viral predation in marine succession experiment using metagenomics: the confinement effect.</title>
        <authorList>
            <person name="Haro-Moreno J.M."/>
            <person name="Rodriguez-Valera F."/>
            <person name="Lopez-Perez M."/>
        </authorList>
    </citation>
    <scope>NUCLEOTIDE SEQUENCE [LARGE SCALE GENOMIC DNA]</scope>
    <source>
        <strain evidence="18">MED-G163</strain>
    </source>
</reference>
<evidence type="ECO:0000259" key="17">
    <source>
        <dbReference type="Pfam" id="PF08245"/>
    </source>
</evidence>
<dbReference type="GO" id="GO:0005524">
    <property type="term" value="F:ATP binding"/>
    <property type="evidence" value="ECO:0007669"/>
    <property type="project" value="UniProtKB-UniRule"/>
</dbReference>
<keyword evidence="4 14" id="KW-0963">Cytoplasm</keyword>
<dbReference type="Pfam" id="PF08245">
    <property type="entry name" value="Mur_ligase_M"/>
    <property type="match status" value="1"/>
</dbReference>
<feature type="domain" description="Mur ligase central" evidence="17">
    <location>
        <begin position="112"/>
        <end position="293"/>
    </location>
</feature>
<dbReference type="Gene3D" id="3.40.1190.10">
    <property type="entry name" value="Mur-like, catalytic domain"/>
    <property type="match status" value="1"/>
</dbReference>
<keyword evidence="7 14" id="KW-0547">Nucleotide-binding</keyword>
<evidence type="ECO:0000256" key="12">
    <source>
        <dbReference type="ARBA" id="ARBA00023316"/>
    </source>
</evidence>
<dbReference type="PANTHER" id="PTHR43445:SF3">
    <property type="entry name" value="UDP-N-ACETYLMURAMATE--L-ALANINE LIGASE"/>
    <property type="match status" value="1"/>
</dbReference>
<dbReference type="EC" id="6.3.2.8" evidence="3 14"/>
<evidence type="ECO:0000256" key="6">
    <source>
        <dbReference type="ARBA" id="ARBA00022618"/>
    </source>
</evidence>
<dbReference type="InterPro" id="IPR004101">
    <property type="entry name" value="Mur_ligase_C"/>
</dbReference>
<keyword evidence="5 14" id="KW-0436">Ligase</keyword>
<dbReference type="GO" id="GO:0008763">
    <property type="term" value="F:UDP-N-acetylmuramate-L-alanine ligase activity"/>
    <property type="evidence" value="ECO:0007669"/>
    <property type="project" value="UniProtKB-UniRule"/>
</dbReference>
<sequence>MNFFKKIKHIHFVGIGGAGMIGIARVLLKKGYKVSGSDLNGSYELTKIKKDGAKVFIGHSKLNIKGANLIVVSSAIDNKNSEIVEAKKNSITIIPRAEMLGSIMRGYESIAIAGSHGKTTTTSMIAKIFSAAKLSPTYVVGGKVLSTDENSDLGKGNYLIAEADESDGSFSHLQPDVAVLTNIDDDHLVHYDNNFENLLDSFVMFSENVPFYGYMVINGDDRNIRKIAKRISRKQITFGKSSKADFQILESNYYDGFQDFILRDNQRNKTHSFNISLPGIHNVFNAAASIAVCIEEGLPIKAIKRGIKEFSGVGRRYEKHPLSINKKKKILIDDYGHHPIEILANIRATKEEFPYKKVCMIFQPHRFSRTAQLFDDFVDVLKKVDSLILLDIYSASEKPIKGIDSRTIVETIKQEGHKDIYYVKNHNDVADLLENIEKDFDILITQGAGSVSGVCELIKDTWKM</sequence>
<keyword evidence="10 14" id="KW-0573">Peptidoglycan synthesis</keyword>
<dbReference type="Pfam" id="PF02875">
    <property type="entry name" value="Mur_ligase_C"/>
    <property type="match status" value="1"/>
</dbReference>
<organism evidence="18 19">
    <name type="scientific">SAR86 cluster bacterium</name>
    <dbReference type="NCBI Taxonomy" id="2030880"/>
    <lineage>
        <taxon>Bacteria</taxon>
        <taxon>Pseudomonadati</taxon>
        <taxon>Pseudomonadota</taxon>
        <taxon>Gammaproteobacteria</taxon>
        <taxon>SAR86 cluster</taxon>
    </lineage>
</organism>
<name>A0A520MJ39_9GAMM</name>
<comment type="function">
    <text evidence="14">Cell wall formation.</text>
</comment>
<evidence type="ECO:0000256" key="11">
    <source>
        <dbReference type="ARBA" id="ARBA00023306"/>
    </source>
</evidence>
<proteinExistence type="inferred from homology"/>
<comment type="catalytic activity">
    <reaction evidence="13 14">
        <text>UDP-N-acetyl-alpha-D-muramate + L-alanine + ATP = UDP-N-acetyl-alpha-D-muramoyl-L-alanine + ADP + phosphate + H(+)</text>
        <dbReference type="Rhea" id="RHEA:23372"/>
        <dbReference type="ChEBI" id="CHEBI:15378"/>
        <dbReference type="ChEBI" id="CHEBI:30616"/>
        <dbReference type="ChEBI" id="CHEBI:43474"/>
        <dbReference type="ChEBI" id="CHEBI:57972"/>
        <dbReference type="ChEBI" id="CHEBI:70757"/>
        <dbReference type="ChEBI" id="CHEBI:83898"/>
        <dbReference type="ChEBI" id="CHEBI:456216"/>
        <dbReference type="EC" id="6.3.2.8"/>
    </reaction>
</comment>
<dbReference type="UniPathway" id="UPA00219"/>
<evidence type="ECO:0000256" key="14">
    <source>
        <dbReference type="HAMAP-Rule" id="MF_00046"/>
    </source>
</evidence>
<feature type="binding site" evidence="14">
    <location>
        <begin position="114"/>
        <end position="120"/>
    </location>
    <ligand>
        <name>ATP</name>
        <dbReference type="ChEBI" id="CHEBI:30616"/>
    </ligand>
</feature>
<dbReference type="EMBL" id="SHBI01000008">
    <property type="protein sequence ID" value="RZO21256.1"/>
    <property type="molecule type" value="Genomic_DNA"/>
</dbReference>
<dbReference type="HAMAP" id="MF_00046">
    <property type="entry name" value="MurC"/>
    <property type="match status" value="1"/>
</dbReference>
<gene>
    <name evidence="14" type="primary">murC</name>
    <name evidence="18" type="ORF">EVA96_01940</name>
</gene>
<comment type="similarity">
    <text evidence="14">Belongs to the MurCDEF family.</text>
</comment>
<evidence type="ECO:0000313" key="18">
    <source>
        <dbReference type="EMBL" id="RZO21256.1"/>
    </source>
</evidence>
<dbReference type="InterPro" id="IPR036565">
    <property type="entry name" value="Mur-like_cat_sf"/>
</dbReference>
<dbReference type="InterPro" id="IPR050061">
    <property type="entry name" value="MurCDEF_pg_biosynth"/>
</dbReference>
<dbReference type="InterPro" id="IPR000713">
    <property type="entry name" value="Mur_ligase_N"/>
</dbReference>
<keyword evidence="9 14" id="KW-0133">Cell shape</keyword>
<dbReference type="GO" id="GO:0051301">
    <property type="term" value="P:cell division"/>
    <property type="evidence" value="ECO:0007669"/>
    <property type="project" value="UniProtKB-KW"/>
</dbReference>
<dbReference type="PANTHER" id="PTHR43445">
    <property type="entry name" value="UDP-N-ACETYLMURAMATE--L-ALANINE LIGASE-RELATED"/>
    <property type="match status" value="1"/>
</dbReference>
<evidence type="ECO:0000259" key="15">
    <source>
        <dbReference type="Pfam" id="PF01225"/>
    </source>
</evidence>
<comment type="subcellular location">
    <subcellularLocation>
        <location evidence="1 14">Cytoplasm</location>
    </subcellularLocation>
</comment>
<dbReference type="Gene3D" id="3.90.190.20">
    <property type="entry name" value="Mur ligase, C-terminal domain"/>
    <property type="match status" value="1"/>
</dbReference>
<evidence type="ECO:0000256" key="9">
    <source>
        <dbReference type="ARBA" id="ARBA00022960"/>
    </source>
</evidence>
<dbReference type="SUPFAM" id="SSF51984">
    <property type="entry name" value="MurCD N-terminal domain"/>
    <property type="match status" value="1"/>
</dbReference>
<keyword evidence="12 14" id="KW-0961">Cell wall biogenesis/degradation</keyword>
<evidence type="ECO:0000313" key="19">
    <source>
        <dbReference type="Proteomes" id="UP000315782"/>
    </source>
</evidence>
<dbReference type="SUPFAM" id="SSF53244">
    <property type="entry name" value="MurD-like peptide ligases, peptide-binding domain"/>
    <property type="match status" value="1"/>
</dbReference>
<evidence type="ECO:0000256" key="10">
    <source>
        <dbReference type="ARBA" id="ARBA00022984"/>
    </source>
</evidence>
<evidence type="ECO:0000256" key="13">
    <source>
        <dbReference type="ARBA" id="ARBA00047833"/>
    </source>
</evidence>
<dbReference type="AlphaFoldDB" id="A0A520MJ39"/>
<keyword evidence="11 14" id="KW-0131">Cell cycle</keyword>
<dbReference type="InterPro" id="IPR005758">
    <property type="entry name" value="UDP-N-AcMur_Ala_ligase_MurC"/>
</dbReference>
<evidence type="ECO:0000256" key="3">
    <source>
        <dbReference type="ARBA" id="ARBA00012211"/>
    </source>
</evidence>
<dbReference type="InterPro" id="IPR013221">
    <property type="entry name" value="Mur_ligase_cen"/>
</dbReference>
<accession>A0A520MJ39</accession>
<dbReference type="GO" id="GO:0071555">
    <property type="term" value="P:cell wall organization"/>
    <property type="evidence" value="ECO:0007669"/>
    <property type="project" value="UniProtKB-KW"/>
</dbReference>
<dbReference type="GO" id="GO:0005737">
    <property type="term" value="C:cytoplasm"/>
    <property type="evidence" value="ECO:0007669"/>
    <property type="project" value="UniProtKB-SubCell"/>
</dbReference>
<dbReference type="Pfam" id="PF01225">
    <property type="entry name" value="Mur_ligase"/>
    <property type="match status" value="1"/>
</dbReference>
<evidence type="ECO:0000256" key="4">
    <source>
        <dbReference type="ARBA" id="ARBA00022490"/>
    </source>
</evidence>
<dbReference type="Gene3D" id="3.40.50.720">
    <property type="entry name" value="NAD(P)-binding Rossmann-like Domain"/>
    <property type="match status" value="1"/>
</dbReference>
<comment type="caution">
    <text evidence="18">The sequence shown here is derived from an EMBL/GenBank/DDBJ whole genome shotgun (WGS) entry which is preliminary data.</text>
</comment>
<comment type="pathway">
    <text evidence="2 14">Cell wall biogenesis; peptidoglycan biosynthesis.</text>
</comment>
<keyword evidence="8 14" id="KW-0067">ATP-binding</keyword>
<evidence type="ECO:0000256" key="5">
    <source>
        <dbReference type="ARBA" id="ARBA00022598"/>
    </source>
</evidence>
<feature type="domain" description="Mur ligase N-terminal catalytic" evidence="15">
    <location>
        <begin position="9"/>
        <end position="107"/>
    </location>
</feature>
<dbReference type="InterPro" id="IPR036615">
    <property type="entry name" value="Mur_ligase_C_dom_sf"/>
</dbReference>
<feature type="domain" description="Mur ligase C-terminal" evidence="16">
    <location>
        <begin position="326"/>
        <end position="449"/>
    </location>
</feature>
<dbReference type="GO" id="GO:0009252">
    <property type="term" value="P:peptidoglycan biosynthetic process"/>
    <property type="evidence" value="ECO:0007669"/>
    <property type="project" value="UniProtKB-UniRule"/>
</dbReference>
<evidence type="ECO:0000259" key="16">
    <source>
        <dbReference type="Pfam" id="PF02875"/>
    </source>
</evidence>